<dbReference type="PROSITE" id="PS00138">
    <property type="entry name" value="SUBTILASE_SER"/>
    <property type="match status" value="1"/>
</dbReference>
<dbReference type="STRING" id="1206085.SAMN05443575_2563"/>
<dbReference type="OrthoDB" id="3530033at2"/>
<feature type="chain" id="PRO_5009912153" evidence="7">
    <location>
        <begin position="30"/>
        <end position="395"/>
    </location>
</feature>
<dbReference type="Proteomes" id="UP000186132">
    <property type="component" value="Unassembled WGS sequence"/>
</dbReference>
<evidence type="ECO:0000313" key="9">
    <source>
        <dbReference type="EMBL" id="SHG69317.1"/>
    </source>
</evidence>
<evidence type="ECO:0000256" key="4">
    <source>
        <dbReference type="ARBA" id="ARBA00022825"/>
    </source>
</evidence>
<feature type="active site" description="Charge relay system" evidence="5">
    <location>
        <position position="110"/>
    </location>
</feature>
<feature type="signal peptide" evidence="7">
    <location>
        <begin position="1"/>
        <end position="29"/>
    </location>
</feature>
<keyword evidence="4 5" id="KW-0720">Serine protease</keyword>
<dbReference type="EMBL" id="FQVU01000003">
    <property type="protein sequence ID" value="SHG69317.1"/>
    <property type="molecule type" value="Genomic_DNA"/>
</dbReference>
<dbReference type="PROSITE" id="PS51892">
    <property type="entry name" value="SUBTILASE"/>
    <property type="match status" value="1"/>
</dbReference>
<dbReference type="InterPro" id="IPR022398">
    <property type="entry name" value="Peptidase_S8_His-AS"/>
</dbReference>
<dbReference type="GO" id="GO:0004252">
    <property type="term" value="F:serine-type endopeptidase activity"/>
    <property type="evidence" value="ECO:0007669"/>
    <property type="project" value="UniProtKB-UniRule"/>
</dbReference>
<dbReference type="InterPro" id="IPR036852">
    <property type="entry name" value="Peptidase_S8/S53_dom_sf"/>
</dbReference>
<evidence type="ECO:0000313" key="10">
    <source>
        <dbReference type="Proteomes" id="UP000186132"/>
    </source>
</evidence>
<feature type="active site" description="Charge relay system" evidence="5">
    <location>
        <position position="72"/>
    </location>
</feature>
<keyword evidence="6" id="KW-0472">Membrane</keyword>
<dbReference type="InterPro" id="IPR015500">
    <property type="entry name" value="Peptidase_S8_subtilisin-rel"/>
</dbReference>
<dbReference type="GO" id="GO:0006508">
    <property type="term" value="P:proteolysis"/>
    <property type="evidence" value="ECO:0007669"/>
    <property type="project" value="UniProtKB-KW"/>
</dbReference>
<feature type="transmembrane region" description="Helical" evidence="6">
    <location>
        <begin position="363"/>
        <end position="385"/>
    </location>
</feature>
<dbReference type="Gene3D" id="3.40.50.200">
    <property type="entry name" value="Peptidase S8/S53 domain"/>
    <property type="match status" value="1"/>
</dbReference>
<keyword evidence="3 5" id="KW-0378">Hydrolase</keyword>
<keyword evidence="6" id="KW-1133">Transmembrane helix</keyword>
<keyword evidence="7" id="KW-0732">Signal</keyword>
<evidence type="ECO:0000256" key="3">
    <source>
        <dbReference type="ARBA" id="ARBA00022801"/>
    </source>
</evidence>
<dbReference type="AlphaFoldDB" id="A0A1M5LW90"/>
<evidence type="ECO:0000259" key="8">
    <source>
        <dbReference type="Pfam" id="PF00082"/>
    </source>
</evidence>
<dbReference type="Pfam" id="PF00082">
    <property type="entry name" value="Peptidase_S8"/>
    <property type="match status" value="1"/>
</dbReference>
<dbReference type="PANTHER" id="PTHR43806">
    <property type="entry name" value="PEPTIDASE S8"/>
    <property type="match status" value="1"/>
</dbReference>
<feature type="domain" description="Peptidase S8/S53" evidence="8">
    <location>
        <begin position="63"/>
        <end position="320"/>
    </location>
</feature>
<sequence length="395" mass="40038">MRLRATAATLLLAAGALGVPGAIVAPAQARPPADCKVSPGGTVTRFWPQDRLDFTRVWPVTRGKGVVVGVVDSGLNQRQPQLRSLSVKRGKGVIDKVGFDPDDTTDCYGHGTAVTSLLAAQPSDRTDFAGIAPDVTVVPIKQTNTQGDKTGTSQGIGRGIDAALDAGATVVNVSIATPTPTPELRAAVARAAKRDVVVVAAAGNDAQGANLPAYPAAYSTSFPNVVAVSAVDAGDTVGEFSESGSYVTIAAPGVKVPVLGPLTGFLTVDGTSFATPYVAGTAALVRAAHPGLTARQVRDRLTATADAPPATVPSRTYGYGIVNPYLAVTSVREAAAPAVSSGAAQSFPAPPQATAPDHHLRDVALASAFALLGLAVLAVVGAVVLRRRPGRPARG</sequence>
<organism evidence="9 10">
    <name type="scientific">Jatrophihabitans endophyticus</name>
    <dbReference type="NCBI Taxonomy" id="1206085"/>
    <lineage>
        <taxon>Bacteria</taxon>
        <taxon>Bacillati</taxon>
        <taxon>Actinomycetota</taxon>
        <taxon>Actinomycetes</taxon>
        <taxon>Jatrophihabitantales</taxon>
        <taxon>Jatrophihabitantaceae</taxon>
        <taxon>Jatrophihabitans</taxon>
    </lineage>
</organism>
<gene>
    <name evidence="9" type="ORF">SAMN05443575_2563</name>
</gene>
<evidence type="ECO:0000256" key="7">
    <source>
        <dbReference type="SAM" id="SignalP"/>
    </source>
</evidence>
<comment type="similarity">
    <text evidence="1 5">Belongs to the peptidase S8 family.</text>
</comment>
<name>A0A1M5LW90_9ACTN</name>
<dbReference type="InterPro" id="IPR023828">
    <property type="entry name" value="Peptidase_S8_Ser-AS"/>
</dbReference>
<evidence type="ECO:0000256" key="5">
    <source>
        <dbReference type="PROSITE-ProRule" id="PRU01240"/>
    </source>
</evidence>
<dbReference type="InterPro" id="IPR000209">
    <property type="entry name" value="Peptidase_S8/S53_dom"/>
</dbReference>
<keyword evidence="6" id="KW-0812">Transmembrane</keyword>
<dbReference type="RefSeq" id="WP_073390695.1">
    <property type="nucleotide sequence ID" value="NZ_FQVU01000003.1"/>
</dbReference>
<feature type="active site" description="Charge relay system" evidence="5">
    <location>
        <position position="272"/>
    </location>
</feature>
<evidence type="ECO:0000256" key="2">
    <source>
        <dbReference type="ARBA" id="ARBA00022670"/>
    </source>
</evidence>
<proteinExistence type="inferred from homology"/>
<dbReference type="PRINTS" id="PR00723">
    <property type="entry name" value="SUBTILISIN"/>
</dbReference>
<dbReference type="SUPFAM" id="SSF52743">
    <property type="entry name" value="Subtilisin-like"/>
    <property type="match status" value="1"/>
</dbReference>
<evidence type="ECO:0000256" key="1">
    <source>
        <dbReference type="ARBA" id="ARBA00011073"/>
    </source>
</evidence>
<keyword evidence="2 5" id="KW-0645">Protease</keyword>
<reference evidence="10" key="1">
    <citation type="submission" date="2016-11" db="EMBL/GenBank/DDBJ databases">
        <authorList>
            <person name="Varghese N."/>
            <person name="Submissions S."/>
        </authorList>
    </citation>
    <scope>NUCLEOTIDE SEQUENCE [LARGE SCALE GENOMIC DNA]</scope>
    <source>
        <strain evidence="10">DSM 45627</strain>
    </source>
</reference>
<dbReference type="PROSITE" id="PS00137">
    <property type="entry name" value="SUBTILASE_HIS"/>
    <property type="match status" value="1"/>
</dbReference>
<accession>A0A1M5LW90</accession>
<protein>
    <submittedName>
        <fullName evidence="9">Type VII secretion-associated serine protease mycosin</fullName>
    </submittedName>
</protein>
<evidence type="ECO:0000256" key="6">
    <source>
        <dbReference type="SAM" id="Phobius"/>
    </source>
</evidence>
<keyword evidence="10" id="KW-1185">Reference proteome</keyword>
<dbReference type="InterPro" id="IPR050131">
    <property type="entry name" value="Peptidase_S8_subtilisin-like"/>
</dbReference>
<dbReference type="PANTHER" id="PTHR43806:SF11">
    <property type="entry name" value="CEREVISIN-RELATED"/>
    <property type="match status" value="1"/>
</dbReference>